<organism evidence="5 6">
    <name type="scientific">Phlyctema vagabunda</name>
    <dbReference type="NCBI Taxonomy" id="108571"/>
    <lineage>
        <taxon>Eukaryota</taxon>
        <taxon>Fungi</taxon>
        <taxon>Dikarya</taxon>
        <taxon>Ascomycota</taxon>
        <taxon>Pezizomycotina</taxon>
        <taxon>Leotiomycetes</taxon>
        <taxon>Helotiales</taxon>
        <taxon>Dermateaceae</taxon>
        <taxon>Phlyctema</taxon>
    </lineage>
</organism>
<dbReference type="PANTHER" id="PTHR31492:SF14">
    <property type="entry name" value="M CELL-TYPE AGGLUTINATION PROTEIN MAM3-RELATED"/>
    <property type="match status" value="1"/>
</dbReference>
<dbReference type="InterPro" id="IPR037524">
    <property type="entry name" value="PA14/GLEYA"/>
</dbReference>
<feature type="region of interest" description="Disordered" evidence="2">
    <location>
        <begin position="883"/>
        <end position="932"/>
    </location>
</feature>
<feature type="chain" id="PRO_5046540359" evidence="3">
    <location>
        <begin position="45"/>
        <end position="3786"/>
    </location>
</feature>
<protein>
    <submittedName>
        <fullName evidence="5">Cell surface parotein</fullName>
    </submittedName>
</protein>
<dbReference type="Pfam" id="PF10528">
    <property type="entry name" value="GLEYA"/>
    <property type="match status" value="1"/>
</dbReference>
<evidence type="ECO:0000259" key="4">
    <source>
        <dbReference type="PROSITE" id="PS51820"/>
    </source>
</evidence>
<dbReference type="Proteomes" id="UP001629113">
    <property type="component" value="Unassembled WGS sequence"/>
</dbReference>
<evidence type="ECO:0000256" key="1">
    <source>
        <dbReference type="ARBA" id="ARBA00004241"/>
    </source>
</evidence>
<dbReference type="InterPro" id="IPR018871">
    <property type="entry name" value="GLEYA_adhesin_domain"/>
</dbReference>
<dbReference type="PROSITE" id="PS51820">
    <property type="entry name" value="PA14"/>
    <property type="match status" value="1"/>
</dbReference>
<feature type="signal peptide" evidence="3">
    <location>
        <begin position="1"/>
        <end position="44"/>
    </location>
</feature>
<feature type="compositionally biased region" description="Polar residues" evidence="2">
    <location>
        <begin position="789"/>
        <end position="803"/>
    </location>
</feature>
<dbReference type="EMBL" id="JBFCZG010000005">
    <property type="protein sequence ID" value="KAL3421644.1"/>
    <property type="molecule type" value="Genomic_DNA"/>
</dbReference>
<feature type="compositionally biased region" description="Low complexity" evidence="2">
    <location>
        <begin position="883"/>
        <end position="920"/>
    </location>
</feature>
<sequence length="3786" mass="392452">MPNLLSSRKLRLQAQGLGSQKLVSFASSWLLLLSISLLSSIVYAEPQDDAAAAAASCLDNVQPTVIVSQYRVFFNTTIYANTTLSIGPNASLIIDSAPTFLYTTATFTQYLTTRNSLPAPLPSPLPSPSPGPSLSTAVIDTANNNYPQTLKFGHDNEIGTGLGQVTSVFFSNFITPGSTPLLPIASVTPHFNANPEGASDEVVDFTVYTTFYPLPVTQTVIGNDGVPSILTSTSLVWTTITEIRTMSFDQPPTVVSASTPLYSAVDNGGEGNGLLINIYTNVETVPLTQTTVGVDGITSILTSTMYVTKTVEFTPTRSAGQPPAQSAPTLSIGSEDEITHTFIASNPYSEATPENSVLLPPGFFSRHTSMVISPPSSRLSGSSHVTSDGETSVAATSVDPLFTTDGPPAVDPPIVAATTVDPHFTTNGPPEIDPPIVAATTVDPHLTTNGPPEINPPIVATSVATSIDPHFTTTNSIEIRSSTDSQSSISSTTPITTRFTSTRSTKSAAPSSSLSIFQLVPGANTTDFFGRPVRRDYFKEQMIEPRQDNQYAGDMLDDQYVNGAGALAAPCQAGSFFAISGSVLTTGYGEFASPPDVDWYPFTASNNSNATLNSFFSVQNRVIVWENPVFENGRARFCNTTDGNVMAIFRGPVLTNCTLIDLVLDQASPCGDATTLFATPPSITPTQVAFSTPTNSRETTTTEEKTTDEPTLAFSLTSSRLTVTETASSHSTTTPSQTSTSTLTSDPNVSKTSSESGEKPSSISLSSLTFISDKASATSSTSEAVETSDPNSTDSNESRSTVVFDTATLSSSTPELSSTTSSLTKPDTSIATSRDKVSSLSSQSSTTEARISSAQPSLSSKQPTSSSDVQTIYTSYIGPTANSATTTKSLSSASNSPSRITSSSSSKTSSSSSRISQTSSYTLTREPLPTTSSSISRTQFYTVTSYVYNNDDDGPAYTSTYGWEVVIGHARPRRTFYTAVALSGPGYTSTIRGSGTNGAIVIIATPISVSYSTRTSYFYGGEPEYTRTSGSIIEIGRSIGYTTVTSNIDAFSTAFTTTVLPSGSLPGTIIFGVPRSVSYSTSTTFLGNGETPYTSTSRNNVIVGIAAQTTTITTNIDPFSPAYTSTISASGSIQGTVIIGSPATVTYYTVITYLAAGVPFTSTSRDQVLIGVQASSTPSSSSRSSNRAITTVTTIIDAFSSAYTSTISAQSSNQGTVLVGQPGSVKYRTSTSWLDNGEAEYTSTSRNLVLIGIRVSTTTVTRNLLPFETGYTTTIPARGSQIGTVIHATPGPYSTLTTYLNRGETGFTSTSSGFIFIGSPIDTITTTSTLPPFATAYISTELASATRSGTVIVGIPGQYTTSTEYLDFGQRAYTSTSAGYVFIGELVSTVTSTSNLPPFETAYVSTVRASGRRPGTVIYGVPGQFSTLTDYLYNGETPYTSTSAGNVLIGQQVSTVTSTSTLSPLETSYVRTISANGRTPGTVIYGIPGQFSTLTNYLYNGETPYTSTSAGNVFIGQQASTVTSTSKLSPFETSYVSTISADGRSPGTVIYGVPGQYSTLTKYLYNGETPYTTTSYGNIMIGKQVSTVRYTSTLPPYENPYISTVSASGGTPATIVYGVPAQYKTSTDYLHSGESPYTSTLSGNVMIGQQVSTMTWTSTLAPFENAYISTVLASGRVPGTVIYGVPGQYTTLTEYLYSGESPYTSTVSGNVMIGQQAFTTSSTQTIQPYESPFTSTVPAVGPTPATIIFGSPAQFTTSTSYLDNGESAYTSTSAGLIIVGDPVGTVITTSTLSAFQSAFTSTVRARGSTRGTVIIGSPVDYTTLTTYLYDGEMAYTSTVQGTIVIGNALPTVTTTTPLQPFHTGYTSTFSASGSVQGTVLVGVPNGYTTTTKYLDGGEPAFTSTSDGNVIIGQVVPTSTITSYLPPYESPYSSTVSASGSLPGTVIIGSPAFYSTKTTYLHGGEPAFTSTSAGDIIIGQVVSTSTVVNTIPPYETPYSSTIPASGSVPGTVFIGSPALYTTQTSYLIGGESAFTSTSSGNIIIGQVVPTSTVVSNLAPYDSAYTSTYSAYGSIPGTVIIGSPAFYTTQTSYLYSGESAYTSTILGNIFVGQVITTVTTIVTIQPFDSAYTSTQSAVGSTPGTVYIGSPAQYTTSTTYLYDSGVSFTSTTGGMVLIGQPVPTVTVTTTVQPFETIYTSTVSASGSVPGTVILATQAPYTTSTSYLDETEAPYTSTSSGLIVIGSPISTPTITSTLSAYEAGYTSSYARVGSQLGSVLIGAPVPYQTVTSYINDPNRSEFTSTSQGFVIIGSQVSTISSTSTLSAGSSAYTSTVSASGSIPGTIIYGSPVPYTTSTSYINDPNQGTFTTTSAGFIIIGSPVSTVSTTSSLPAESAAYTSTVSANGSTPGTVIYGIPVPYTTTTSYFNDPARAAFVSTSAGYVVVGSNIDTVTQTSTLPPDATGYTSTFSGSGSIPPSVVYGTPAPYTTISTYYNDASRAGFTSTSAGYVVIGYRVDTVTQTSTLPPDATGYTSTFAGSGSMAPSVIVGTPLPYTTVTTFIDDGAQNGYVTTQGHTVIIRSKMTTVTRTTTVPAYSSGFTSTISFHGPTVTVLVASPSQYLTSTSYIYDPAEPGYTSTSDGIIIIATLVDTITTTTTLPPYATGFTSTVSASGSTSGTVIIGSPAQYTTQTTYNQVTDYTSTESGNIIIGVQGRTTTTTSTLPPDQSLYTSTVPGSGSIPGTVIIGTPLPYSTQTSYGQASDYTSTVSGNVFIGVQARTTTTTSTLPPYQSPYSSTVPESGSMPGTVIIGTPAQYTTKTFYGQASEYTSTESGNVLIGIQARTTTTTSTLPPYQSPYSSTIPESGSIPGTVIIGTPAQYTTQTSYRQASDYTSTESGNVVIGVQARTTTTTTTLPPYQSPYSSTISETGSLPGTVIIGTPAQYSTQTSYGQAFGYTSTSGDVVIIGVQRSTVFSTTTVQAHSPGFTSTYSNTGSTPDTILVGEPAPYSTSTSYLYSGSGFTSTQGENVVIGAAVQTTTSTVAPNSAGYTSTYSSGNSGAPYVVIGTPGPYSSSTSYLYSGSGYTSTQGGNVVIGSPVQTTTSTVAPNSPGYTSTYSSGTSGVPYVVIATPGQFTTRTSYLYSGEASYASTSAGDVVVGTPVQTVTSTVAPNSAAYTSTYSSGSSAVPFVVVGTPGAYTTRTSYLYSGEAIYTSTSAGNVVVGTPVQTVTSTVAPNSAAYTSTYSSGPSAAPYVVVGTPGAYTTRTSYLYNGEAIYTSTSAGNVVVGTPVQTVTSTVAPNSAGYTSTYSSGTSGAPYIIIASPGQYTTQTSYLYGGESPYTSTSGGNVVVGTPARTTTSTLPPNSAAYTTTVSSEIPYVVIGTPGPYTTQTSYLYSGENPYTSTSAGNVVIGTPVRTTTTTLAPNSAAFTSTASSETPYVVVGSPAQYSTITSTVAPDSAAYTRTVTSGTPYVVVGSPGPYTTTTSYLYGGESTYTSTSAGNVIIGARGAGTVTTTTFLETTYSAYTSTQSASGTTSGTVVVGYPLRYTTVVVTSGTTGRSSTLATASGTATGTIQLIYPTPAACSNGGIQWAIQNNPYTRGLNAADPTYSMMGTAAFQTSAPVANGVANYIAVTYTATGATANNYIYGTGPRTLDKTGVNHRGYLFAKQSGTYSFNMPTSDDITMLWVGSNAYGPSYTRASANIVQLYNSSAGAAPPFVYSLYLDQGQYVPFRVLWANWLYGAGLSFTISAPDGTVITNGTSGYTTPYLVQFSCDGTTAKRWPSWGAEG</sequence>
<reference evidence="5 6" key="1">
    <citation type="submission" date="2024-06" db="EMBL/GenBank/DDBJ databases">
        <title>Complete genome of Phlyctema vagabunda strain 19-DSS-EL-015.</title>
        <authorList>
            <person name="Fiorenzani C."/>
        </authorList>
    </citation>
    <scope>NUCLEOTIDE SEQUENCE [LARGE SCALE GENOMIC DNA]</scope>
    <source>
        <strain evidence="5 6">19-DSS-EL-015</strain>
    </source>
</reference>
<name>A0ABR4PE91_9HELO</name>
<comment type="caution">
    <text evidence="5">The sequence shown here is derived from an EMBL/GenBank/DDBJ whole genome shotgun (WGS) entry which is preliminary data.</text>
</comment>
<evidence type="ECO:0000313" key="5">
    <source>
        <dbReference type="EMBL" id="KAL3421644.1"/>
    </source>
</evidence>
<proteinExistence type="predicted"/>
<accession>A0ABR4PE91</accession>
<evidence type="ECO:0000256" key="3">
    <source>
        <dbReference type="SAM" id="SignalP"/>
    </source>
</evidence>
<keyword evidence="6" id="KW-1185">Reference proteome</keyword>
<evidence type="ECO:0000313" key="6">
    <source>
        <dbReference type="Proteomes" id="UP001629113"/>
    </source>
</evidence>
<feature type="domain" description="PA14" evidence="4">
    <location>
        <begin position="3605"/>
        <end position="3761"/>
    </location>
</feature>
<feature type="compositionally biased region" description="Low complexity" evidence="2">
    <location>
        <begin position="806"/>
        <end position="829"/>
    </location>
</feature>
<evidence type="ECO:0000256" key="2">
    <source>
        <dbReference type="SAM" id="MobiDB-lite"/>
    </source>
</evidence>
<comment type="subcellular location">
    <subcellularLocation>
        <location evidence="1">Cell surface</location>
    </subcellularLocation>
</comment>
<dbReference type="InterPro" id="IPR051905">
    <property type="entry name" value="S_pombe_Mam3/Map4"/>
</dbReference>
<dbReference type="PANTHER" id="PTHR31492">
    <property type="entry name" value="M CELL-TYPE AGGLUTINATION PROTEIN MAM3-RELATED"/>
    <property type="match status" value="1"/>
</dbReference>
<feature type="region of interest" description="Disordered" evidence="2">
    <location>
        <begin position="682"/>
        <end position="867"/>
    </location>
</feature>
<keyword evidence="3" id="KW-0732">Signal</keyword>
<feature type="compositionally biased region" description="Low complexity" evidence="2">
    <location>
        <begin position="855"/>
        <end position="867"/>
    </location>
</feature>
<gene>
    <name evidence="5" type="ORF">PVAG01_05800</name>
</gene>
<feature type="compositionally biased region" description="Low complexity" evidence="2">
    <location>
        <begin position="722"/>
        <end position="788"/>
    </location>
</feature>
<feature type="region of interest" description="Disordered" evidence="2">
    <location>
        <begin position="480"/>
        <end position="508"/>
    </location>
</feature>